<proteinExistence type="predicted"/>
<dbReference type="OrthoDB" id="2903551at2759"/>
<name>A0A0C2YAD4_HEBCY</name>
<feature type="region of interest" description="Disordered" evidence="1">
    <location>
        <begin position="153"/>
        <end position="215"/>
    </location>
</feature>
<accession>A0A0C2YAD4</accession>
<organism evidence="2 3">
    <name type="scientific">Hebeloma cylindrosporum</name>
    <dbReference type="NCBI Taxonomy" id="76867"/>
    <lineage>
        <taxon>Eukaryota</taxon>
        <taxon>Fungi</taxon>
        <taxon>Dikarya</taxon>
        <taxon>Basidiomycota</taxon>
        <taxon>Agaricomycotina</taxon>
        <taxon>Agaricomycetes</taxon>
        <taxon>Agaricomycetidae</taxon>
        <taxon>Agaricales</taxon>
        <taxon>Agaricineae</taxon>
        <taxon>Hymenogastraceae</taxon>
        <taxon>Hebeloma</taxon>
    </lineage>
</organism>
<dbReference type="EMBL" id="KN831770">
    <property type="protein sequence ID" value="KIM46793.1"/>
    <property type="molecule type" value="Genomic_DNA"/>
</dbReference>
<keyword evidence="3" id="KW-1185">Reference proteome</keyword>
<evidence type="ECO:0000313" key="2">
    <source>
        <dbReference type="EMBL" id="KIM46793.1"/>
    </source>
</evidence>
<sequence length="215" mass="23290">MPDSPRAHAFRGDDDDREMLESLRGLSIRGFIDRSDPPTPSSTNISLRTPPALRSSEVFLAFPEQPSGGPGWFTPDRPIPPPNAPLLKDLDSFTDGTGQGSFDFPLGPGADEASSLPLIFHPPNADTHMPMTNSLALELLPEPGNPNEAVRAWIEGVSATAGSSQPPPKKRRRSLTQDDETEERRTRAWSPTIDSSSSHADVREPQDSPEPKPPG</sequence>
<dbReference type="AlphaFoldDB" id="A0A0C2YAD4"/>
<dbReference type="HOGENOM" id="CLU_1349139_0_0_1"/>
<dbReference type="Proteomes" id="UP000053424">
    <property type="component" value="Unassembled WGS sequence"/>
</dbReference>
<gene>
    <name evidence="2" type="ORF">M413DRAFT_23144</name>
</gene>
<evidence type="ECO:0000256" key="1">
    <source>
        <dbReference type="SAM" id="MobiDB-lite"/>
    </source>
</evidence>
<protein>
    <submittedName>
        <fullName evidence="2">Uncharacterized protein</fullName>
    </submittedName>
</protein>
<feature type="compositionally biased region" description="Basic and acidic residues" evidence="1">
    <location>
        <begin position="200"/>
        <end position="215"/>
    </location>
</feature>
<feature type="region of interest" description="Disordered" evidence="1">
    <location>
        <begin position="30"/>
        <end position="50"/>
    </location>
</feature>
<reference evidence="2 3" key="1">
    <citation type="submission" date="2014-04" db="EMBL/GenBank/DDBJ databases">
        <authorList>
            <consortium name="DOE Joint Genome Institute"/>
            <person name="Kuo A."/>
            <person name="Gay G."/>
            <person name="Dore J."/>
            <person name="Kohler A."/>
            <person name="Nagy L.G."/>
            <person name="Floudas D."/>
            <person name="Copeland A."/>
            <person name="Barry K.W."/>
            <person name="Cichocki N."/>
            <person name="Veneault-Fourrey C."/>
            <person name="LaButti K."/>
            <person name="Lindquist E.A."/>
            <person name="Lipzen A."/>
            <person name="Lundell T."/>
            <person name="Morin E."/>
            <person name="Murat C."/>
            <person name="Sun H."/>
            <person name="Tunlid A."/>
            <person name="Henrissat B."/>
            <person name="Grigoriev I.V."/>
            <person name="Hibbett D.S."/>
            <person name="Martin F."/>
            <person name="Nordberg H.P."/>
            <person name="Cantor M.N."/>
            <person name="Hua S.X."/>
        </authorList>
    </citation>
    <scope>NUCLEOTIDE SEQUENCE [LARGE SCALE GENOMIC DNA]</scope>
    <source>
        <strain evidence="3">h7</strain>
    </source>
</reference>
<evidence type="ECO:0000313" key="3">
    <source>
        <dbReference type="Proteomes" id="UP000053424"/>
    </source>
</evidence>
<reference evidence="3" key="2">
    <citation type="submission" date="2015-01" db="EMBL/GenBank/DDBJ databases">
        <title>Evolutionary Origins and Diversification of the Mycorrhizal Mutualists.</title>
        <authorList>
            <consortium name="DOE Joint Genome Institute"/>
            <consortium name="Mycorrhizal Genomics Consortium"/>
            <person name="Kohler A."/>
            <person name="Kuo A."/>
            <person name="Nagy L.G."/>
            <person name="Floudas D."/>
            <person name="Copeland A."/>
            <person name="Barry K.W."/>
            <person name="Cichocki N."/>
            <person name="Veneault-Fourrey C."/>
            <person name="LaButti K."/>
            <person name="Lindquist E.A."/>
            <person name="Lipzen A."/>
            <person name="Lundell T."/>
            <person name="Morin E."/>
            <person name="Murat C."/>
            <person name="Riley R."/>
            <person name="Ohm R."/>
            <person name="Sun H."/>
            <person name="Tunlid A."/>
            <person name="Henrissat B."/>
            <person name="Grigoriev I.V."/>
            <person name="Hibbett D.S."/>
            <person name="Martin F."/>
        </authorList>
    </citation>
    <scope>NUCLEOTIDE SEQUENCE [LARGE SCALE GENOMIC DNA]</scope>
    <source>
        <strain evidence="3">h7</strain>
    </source>
</reference>